<comment type="caution">
    <text evidence="1">The sequence shown here is derived from an EMBL/GenBank/DDBJ whole genome shotgun (WGS) entry which is preliminary data.</text>
</comment>
<dbReference type="SUPFAM" id="SSF57701">
    <property type="entry name" value="Zn2/Cys6 DNA-binding domain"/>
    <property type="match status" value="1"/>
</dbReference>
<accession>A0A397UZ68</accession>
<organism evidence="1 2">
    <name type="scientific">Gigaspora rosea</name>
    <dbReference type="NCBI Taxonomy" id="44941"/>
    <lineage>
        <taxon>Eukaryota</taxon>
        <taxon>Fungi</taxon>
        <taxon>Fungi incertae sedis</taxon>
        <taxon>Mucoromycota</taxon>
        <taxon>Glomeromycotina</taxon>
        <taxon>Glomeromycetes</taxon>
        <taxon>Diversisporales</taxon>
        <taxon>Gigasporaceae</taxon>
        <taxon>Gigaspora</taxon>
    </lineage>
</organism>
<proteinExistence type="predicted"/>
<reference evidence="1 2" key="1">
    <citation type="submission" date="2018-06" db="EMBL/GenBank/DDBJ databases">
        <title>Comparative genomics reveals the genomic features of Rhizophagus irregularis, R. cerebriforme, R. diaphanum and Gigaspora rosea, and their symbiotic lifestyle signature.</title>
        <authorList>
            <person name="Morin E."/>
            <person name="San Clemente H."/>
            <person name="Chen E.C.H."/>
            <person name="De La Providencia I."/>
            <person name="Hainaut M."/>
            <person name="Kuo A."/>
            <person name="Kohler A."/>
            <person name="Murat C."/>
            <person name="Tang N."/>
            <person name="Roy S."/>
            <person name="Loubradou J."/>
            <person name="Henrissat B."/>
            <person name="Grigoriev I.V."/>
            <person name="Corradi N."/>
            <person name="Roux C."/>
            <person name="Martin F.M."/>
        </authorList>
    </citation>
    <scope>NUCLEOTIDE SEQUENCE [LARGE SCALE GENOMIC DNA]</scope>
    <source>
        <strain evidence="1 2">DAOM 194757</strain>
    </source>
</reference>
<dbReference type="GO" id="GO:0000981">
    <property type="term" value="F:DNA-binding transcription factor activity, RNA polymerase II-specific"/>
    <property type="evidence" value="ECO:0007669"/>
    <property type="project" value="InterPro"/>
</dbReference>
<gene>
    <name evidence="1" type="ORF">C2G38_2144046</name>
</gene>
<evidence type="ECO:0008006" key="3">
    <source>
        <dbReference type="Google" id="ProtNLM"/>
    </source>
</evidence>
<dbReference type="GO" id="GO:0008270">
    <property type="term" value="F:zinc ion binding"/>
    <property type="evidence" value="ECO:0007669"/>
    <property type="project" value="InterPro"/>
</dbReference>
<evidence type="ECO:0000313" key="2">
    <source>
        <dbReference type="Proteomes" id="UP000266673"/>
    </source>
</evidence>
<keyword evidence="2" id="KW-1185">Reference proteome</keyword>
<dbReference type="OrthoDB" id="2593732at2759"/>
<dbReference type="AlphaFoldDB" id="A0A397UZ68"/>
<dbReference type="InterPro" id="IPR036864">
    <property type="entry name" value="Zn2-C6_fun-type_DNA-bd_sf"/>
</dbReference>
<sequence>MNSRKRKGTESQITLETTKSLKHALVDASKFQFGENNHSETKRTRASIICDGCKGSKKKCEGWDQNTRCRACVRKGIECILPPHCTSCRRKKLDNTGICSGCKNKERNSENIHARDYAINQQIQALEERVRLLEVNLEKFQILEANLEKFQTLETTINKLVTQQFDKSSKDHNNVNNLDSENLMPDLSKHFTFEV</sequence>
<evidence type="ECO:0000313" key="1">
    <source>
        <dbReference type="EMBL" id="RIB14457.1"/>
    </source>
</evidence>
<protein>
    <recommendedName>
        <fullName evidence="3">Zn(2)-C6 fungal-type domain-containing protein</fullName>
    </recommendedName>
</protein>
<dbReference type="EMBL" id="QKWP01000830">
    <property type="protein sequence ID" value="RIB14457.1"/>
    <property type="molecule type" value="Genomic_DNA"/>
</dbReference>
<dbReference type="Proteomes" id="UP000266673">
    <property type="component" value="Unassembled WGS sequence"/>
</dbReference>
<name>A0A397UZ68_9GLOM</name>